<dbReference type="InterPro" id="IPR032710">
    <property type="entry name" value="NTF2-like_dom_sf"/>
</dbReference>
<proteinExistence type="predicted"/>
<dbReference type="Proteomes" id="UP000193884">
    <property type="component" value="Unassembled WGS sequence"/>
</dbReference>
<dbReference type="AlphaFoldDB" id="A0A1X3HAE9"/>
<sequence length="123" mass="13915">MNDEARLKTWNIYQAAWGPIDEDERRRLLEQSVAADCVYTDPGSQIEGRDALMARIGQTQLKFPGAHFRNDSFLEHHDQGLFRWTMYDGAGRVFVTGESFGRFGDDGRLVQATGFFDVPAAKV</sequence>
<protein>
    <submittedName>
        <fullName evidence="2">Polyketide cyclase</fullName>
    </submittedName>
</protein>
<evidence type="ECO:0000259" key="1">
    <source>
        <dbReference type="Pfam" id="PF12680"/>
    </source>
</evidence>
<keyword evidence="5" id="KW-1185">Reference proteome</keyword>
<gene>
    <name evidence="3" type="ORF">BST63_09995</name>
    <name evidence="2" type="ORF">BSZ18_09825</name>
</gene>
<evidence type="ECO:0000313" key="2">
    <source>
        <dbReference type="EMBL" id="OSJ14184.1"/>
    </source>
</evidence>
<evidence type="ECO:0000313" key="5">
    <source>
        <dbReference type="Proteomes" id="UP000193884"/>
    </source>
</evidence>
<evidence type="ECO:0000313" key="4">
    <source>
        <dbReference type="Proteomes" id="UP000193553"/>
    </source>
</evidence>
<organism evidence="2 4">
    <name type="scientific">Bradyrhizobium canariense</name>
    <dbReference type="NCBI Taxonomy" id="255045"/>
    <lineage>
        <taxon>Bacteria</taxon>
        <taxon>Pseudomonadati</taxon>
        <taxon>Pseudomonadota</taxon>
        <taxon>Alphaproteobacteria</taxon>
        <taxon>Hyphomicrobiales</taxon>
        <taxon>Nitrobacteraceae</taxon>
        <taxon>Bradyrhizobium</taxon>
    </lineage>
</organism>
<accession>A0A1X3HAE9</accession>
<evidence type="ECO:0000313" key="3">
    <source>
        <dbReference type="EMBL" id="OSJ31250.1"/>
    </source>
</evidence>
<comment type="caution">
    <text evidence="2">The sequence shown here is derived from an EMBL/GenBank/DDBJ whole genome shotgun (WGS) entry which is preliminary data.</text>
</comment>
<dbReference type="EMBL" id="NAFK01000149">
    <property type="protein sequence ID" value="OSJ31250.1"/>
    <property type="molecule type" value="Genomic_DNA"/>
</dbReference>
<reference evidence="4 5" key="1">
    <citation type="submission" date="2017-03" db="EMBL/GenBank/DDBJ databases">
        <title>Whole genome sequences of fourteen strains of Bradyrhizobium canariense and one strain of Bradyrhizobium japonicum isolated from Lupinus (Papilionoideae: Genisteae) species in Algeria.</title>
        <authorList>
            <person name="Crovadore J."/>
            <person name="Chekireb D."/>
            <person name="Brachmann A."/>
            <person name="Chablais R."/>
            <person name="Cochard B."/>
            <person name="Lefort F."/>
        </authorList>
    </citation>
    <scope>NUCLEOTIDE SEQUENCE [LARGE SCALE GENOMIC DNA]</scope>
    <source>
        <strain evidence="2 4">UBMA195</strain>
        <strain evidence="3 5">UBMAN05</strain>
    </source>
</reference>
<dbReference type="Proteomes" id="UP000193553">
    <property type="component" value="Unassembled WGS sequence"/>
</dbReference>
<dbReference type="Gene3D" id="3.10.450.50">
    <property type="match status" value="1"/>
</dbReference>
<dbReference type="OrthoDB" id="9808719at2"/>
<dbReference type="SUPFAM" id="SSF54427">
    <property type="entry name" value="NTF2-like"/>
    <property type="match status" value="1"/>
</dbReference>
<name>A0A1X3HAE9_9BRAD</name>
<dbReference type="EMBL" id="NAFI01000160">
    <property type="protein sequence ID" value="OSJ14184.1"/>
    <property type="molecule type" value="Genomic_DNA"/>
</dbReference>
<feature type="domain" description="SnoaL-like" evidence="1">
    <location>
        <begin position="29"/>
        <end position="111"/>
    </location>
</feature>
<dbReference type="RefSeq" id="WP_085353010.1">
    <property type="nucleotide sequence ID" value="NZ_NAEX01000187.1"/>
</dbReference>
<dbReference type="Pfam" id="PF12680">
    <property type="entry name" value="SnoaL_2"/>
    <property type="match status" value="1"/>
</dbReference>
<dbReference type="InterPro" id="IPR037401">
    <property type="entry name" value="SnoaL-like"/>
</dbReference>